<reference evidence="6 7" key="1">
    <citation type="submission" date="2021-04" db="EMBL/GenBank/DDBJ databases">
        <authorList>
            <person name="Pira H."/>
            <person name="Risdian C."/>
            <person name="Wink J."/>
        </authorList>
    </citation>
    <scope>NUCLEOTIDE SEQUENCE [LARGE SCALE GENOMIC DNA]</scope>
    <source>
        <strain evidence="6 7">WH53</strain>
    </source>
</reference>
<dbReference type="PANTHER" id="PTHR47506">
    <property type="entry name" value="TRANSCRIPTIONAL REGULATORY PROTEIN"/>
    <property type="match status" value="1"/>
</dbReference>
<dbReference type="Pfam" id="PF00440">
    <property type="entry name" value="TetR_N"/>
    <property type="match status" value="1"/>
</dbReference>
<evidence type="ECO:0000256" key="3">
    <source>
        <dbReference type="ARBA" id="ARBA00023163"/>
    </source>
</evidence>
<dbReference type="InterPro" id="IPR001647">
    <property type="entry name" value="HTH_TetR"/>
</dbReference>
<accession>A0ABS5ZCD6</accession>
<feature type="DNA-binding region" description="H-T-H motif" evidence="4">
    <location>
        <begin position="24"/>
        <end position="43"/>
    </location>
</feature>
<organism evidence="6 7">
    <name type="scientific">Zooshikella harenae</name>
    <dbReference type="NCBI Taxonomy" id="2827238"/>
    <lineage>
        <taxon>Bacteria</taxon>
        <taxon>Pseudomonadati</taxon>
        <taxon>Pseudomonadota</taxon>
        <taxon>Gammaproteobacteria</taxon>
        <taxon>Oceanospirillales</taxon>
        <taxon>Zooshikellaceae</taxon>
        <taxon>Zooshikella</taxon>
    </lineage>
</organism>
<gene>
    <name evidence="6" type="ORF">KCG35_11655</name>
</gene>
<comment type="caution">
    <text evidence="6">The sequence shown here is derived from an EMBL/GenBank/DDBJ whole genome shotgun (WGS) entry which is preliminary data.</text>
</comment>
<proteinExistence type="predicted"/>
<dbReference type="InterPro" id="IPR036271">
    <property type="entry name" value="Tet_transcr_reg_TetR-rel_C_sf"/>
</dbReference>
<evidence type="ECO:0000259" key="5">
    <source>
        <dbReference type="PROSITE" id="PS50977"/>
    </source>
</evidence>
<dbReference type="Gene3D" id="1.10.357.10">
    <property type="entry name" value="Tetracycline Repressor, domain 2"/>
    <property type="match status" value="1"/>
</dbReference>
<dbReference type="PROSITE" id="PS50977">
    <property type="entry name" value="HTH_TETR_2"/>
    <property type="match status" value="1"/>
</dbReference>
<dbReference type="Proteomes" id="UP000690515">
    <property type="component" value="Unassembled WGS sequence"/>
</dbReference>
<dbReference type="SUPFAM" id="SSF48498">
    <property type="entry name" value="Tetracyclin repressor-like, C-terminal domain"/>
    <property type="match status" value="1"/>
</dbReference>
<dbReference type="PRINTS" id="PR00455">
    <property type="entry name" value="HTHTETR"/>
</dbReference>
<sequence>MDKKQKILEESLELFRLSGFNAVGVDEIVTKSEVAKMTLYRYFKSKNNLIIEVLKSRGRWCFDQLESCILSQETPIKKVAALFKWHDNAVKDVCSSSDIFSAALLEFNSNNTEIFQAASNHKKRILECINNILKEEFPATEANNRAVAIFMLLEGASMLSLYSDHDESFFLAEKVALNMLSQ</sequence>
<keyword evidence="7" id="KW-1185">Reference proteome</keyword>
<keyword evidence="1" id="KW-0805">Transcription regulation</keyword>
<keyword evidence="3" id="KW-0804">Transcription</keyword>
<name>A0ABS5ZCD6_9GAMM</name>
<evidence type="ECO:0000256" key="4">
    <source>
        <dbReference type="PROSITE-ProRule" id="PRU00335"/>
    </source>
</evidence>
<dbReference type="SUPFAM" id="SSF46689">
    <property type="entry name" value="Homeodomain-like"/>
    <property type="match status" value="1"/>
</dbReference>
<protein>
    <submittedName>
        <fullName evidence="6">TetR/AcrR family transcriptional regulator</fullName>
    </submittedName>
</protein>
<keyword evidence="2 4" id="KW-0238">DNA-binding</keyword>
<evidence type="ECO:0000313" key="6">
    <source>
        <dbReference type="EMBL" id="MBU2711716.1"/>
    </source>
</evidence>
<feature type="domain" description="HTH tetR-type" evidence="5">
    <location>
        <begin position="1"/>
        <end position="61"/>
    </location>
</feature>
<evidence type="ECO:0000313" key="7">
    <source>
        <dbReference type="Proteomes" id="UP000690515"/>
    </source>
</evidence>
<evidence type="ECO:0000256" key="1">
    <source>
        <dbReference type="ARBA" id="ARBA00023015"/>
    </source>
</evidence>
<evidence type="ECO:0000256" key="2">
    <source>
        <dbReference type="ARBA" id="ARBA00023125"/>
    </source>
</evidence>
<dbReference type="InterPro" id="IPR009057">
    <property type="entry name" value="Homeodomain-like_sf"/>
</dbReference>
<dbReference type="EMBL" id="JAGSOY010000023">
    <property type="protein sequence ID" value="MBU2711716.1"/>
    <property type="molecule type" value="Genomic_DNA"/>
</dbReference>
<dbReference type="PANTHER" id="PTHR47506:SF6">
    <property type="entry name" value="HTH-TYPE TRANSCRIPTIONAL REPRESSOR NEMR"/>
    <property type="match status" value="1"/>
</dbReference>
<dbReference type="RefSeq" id="WP_215819873.1">
    <property type="nucleotide sequence ID" value="NZ_JAGSOY010000023.1"/>
</dbReference>